<gene>
    <name evidence="2" type="ORF">BC742_1903</name>
</gene>
<keyword evidence="1" id="KW-0812">Transmembrane</keyword>
<keyword evidence="1" id="KW-0472">Membrane</keyword>
<keyword evidence="1" id="KW-1133">Transmembrane helix</keyword>
<dbReference type="AlphaFoldDB" id="A0A495VR60"/>
<comment type="caution">
    <text evidence="2">The sequence shown here is derived from an EMBL/GenBank/DDBJ whole genome shotgun (WGS) entry which is preliminary data.</text>
</comment>
<organism evidence="2 3">
    <name type="scientific">Coprobacter fastidiosus NSB1 = JCM 33896</name>
    <dbReference type="NCBI Taxonomy" id="1349822"/>
    <lineage>
        <taxon>Bacteria</taxon>
        <taxon>Pseudomonadati</taxon>
        <taxon>Bacteroidota</taxon>
        <taxon>Bacteroidia</taxon>
        <taxon>Bacteroidales</taxon>
        <taxon>Barnesiellaceae</taxon>
        <taxon>Coprobacter</taxon>
    </lineage>
</organism>
<proteinExistence type="predicted"/>
<sequence>MIFWAENLYRILIVYFLSLVEYINRVNAEMLIYYSFFNWLVAYSFLLVLLEICVIGILS</sequence>
<dbReference type="Proteomes" id="UP000269493">
    <property type="component" value="Unassembled WGS sequence"/>
</dbReference>
<feature type="transmembrane region" description="Helical" evidence="1">
    <location>
        <begin position="36"/>
        <end position="58"/>
    </location>
</feature>
<keyword evidence="3" id="KW-1185">Reference proteome</keyword>
<name>A0A495VR60_9BACT</name>
<evidence type="ECO:0000313" key="2">
    <source>
        <dbReference type="EMBL" id="RKT50943.1"/>
    </source>
</evidence>
<reference evidence="2 3" key="1">
    <citation type="submission" date="2018-10" db="EMBL/GenBank/DDBJ databases">
        <title>Genomic Encyclopedia of Archaeal and Bacterial Type Strains, Phase II (KMG-II): from individual species to whole genera.</title>
        <authorList>
            <person name="Goeker M."/>
        </authorList>
    </citation>
    <scope>NUCLEOTIDE SEQUENCE [LARGE SCALE GENOMIC DNA]</scope>
    <source>
        <strain evidence="2 3">NSB1</strain>
    </source>
</reference>
<protein>
    <submittedName>
        <fullName evidence="2">Uncharacterized protein</fullName>
    </submittedName>
</protein>
<evidence type="ECO:0000256" key="1">
    <source>
        <dbReference type="SAM" id="Phobius"/>
    </source>
</evidence>
<accession>A0A495VR60</accession>
<evidence type="ECO:0000313" key="3">
    <source>
        <dbReference type="Proteomes" id="UP000269493"/>
    </source>
</evidence>
<feature type="transmembrane region" description="Helical" evidence="1">
    <location>
        <begin position="7"/>
        <end position="24"/>
    </location>
</feature>
<dbReference type="EMBL" id="RBXN01000006">
    <property type="protein sequence ID" value="RKT50943.1"/>
    <property type="molecule type" value="Genomic_DNA"/>
</dbReference>